<dbReference type="SUPFAM" id="SSF56112">
    <property type="entry name" value="Protein kinase-like (PK-like)"/>
    <property type="match status" value="1"/>
</dbReference>
<evidence type="ECO:0000313" key="9">
    <source>
        <dbReference type="Proteomes" id="UP001569904"/>
    </source>
</evidence>
<dbReference type="CDD" id="cd14014">
    <property type="entry name" value="STKc_PknB_like"/>
    <property type="match status" value="1"/>
</dbReference>
<evidence type="ECO:0000256" key="1">
    <source>
        <dbReference type="ARBA" id="ARBA00022679"/>
    </source>
</evidence>
<gene>
    <name evidence="8" type="ORF">SM436_14395</name>
</gene>
<sequence>MQAPLRDRDPRLLGPYRLTGRLGRGGMGTVFLGEDGAGRRVAVKVINAELADDEAFHDRFRREVTAARQVRRFCTAAVLDARLDGDPLYVVTEYVAGPSLDEAVKASGPLRGGDLEALAVNIATALSAVHGAGIVHRDLKPSNVLLSPTGPRVIDFGIARALDTPDGPTRTGQFIGTPAYVAPELMHGEETTPAADVFSWGCVVAYAGTGRVPFAGETLPEIINRVTSAEPDLDGLDPALHDLVARALAKDPAGRPAVKQLIQALTGEDTPPGTPLTLPLAGAAPSTRQPPPPPRPSSPSSSAQPSSSRERPTVHASVPPTQPVGAAPPPVPPAPVPPSSAPAAKARRPYRNHGIVVAAIAAVVGISALIGLSGPPGEGGGHGDDGTTTAADLGERPPDTEDEVFDDKFSDEDSGWPKSGDGAYRDRVYEIRLVPSLSHTIVAAPVRGFPDSQLMEVKVRPGGADAEAGVFCRSEEGTGYAFLVRGNGQARIVWMAPDRLEEVQTGFVSGFRKDGDNRVQAACRPDTFGMRLGLWVNGEPVANATDEEHPDSFGKPGQSGLIVARAGDPSLEQRATFDNFSLCSV</sequence>
<dbReference type="PROSITE" id="PS00107">
    <property type="entry name" value="PROTEIN_KINASE_ATP"/>
    <property type="match status" value="1"/>
</dbReference>
<feature type="compositionally biased region" description="Pro residues" evidence="6">
    <location>
        <begin position="320"/>
        <end position="340"/>
    </location>
</feature>
<keyword evidence="1 8" id="KW-0808">Transferase</keyword>
<dbReference type="GO" id="GO:0004674">
    <property type="term" value="F:protein serine/threonine kinase activity"/>
    <property type="evidence" value="ECO:0007669"/>
    <property type="project" value="UniProtKB-EC"/>
</dbReference>
<feature type="compositionally biased region" description="Pro residues" evidence="6">
    <location>
        <begin position="288"/>
        <end position="297"/>
    </location>
</feature>
<feature type="compositionally biased region" description="Low complexity" evidence="6">
    <location>
        <begin position="275"/>
        <end position="287"/>
    </location>
</feature>
<proteinExistence type="predicted"/>
<dbReference type="Proteomes" id="UP001569904">
    <property type="component" value="Unassembled WGS sequence"/>
</dbReference>
<evidence type="ECO:0000313" key="8">
    <source>
        <dbReference type="EMBL" id="MFA1554877.1"/>
    </source>
</evidence>
<dbReference type="InterPro" id="IPR011009">
    <property type="entry name" value="Kinase-like_dom_sf"/>
</dbReference>
<feature type="compositionally biased region" description="Acidic residues" evidence="6">
    <location>
        <begin position="400"/>
        <end position="414"/>
    </location>
</feature>
<evidence type="ECO:0000256" key="5">
    <source>
        <dbReference type="PROSITE-ProRule" id="PRU10141"/>
    </source>
</evidence>
<keyword evidence="9" id="KW-1185">Reference proteome</keyword>
<dbReference type="Gene3D" id="1.10.510.10">
    <property type="entry name" value="Transferase(Phosphotransferase) domain 1"/>
    <property type="match status" value="1"/>
</dbReference>
<evidence type="ECO:0000259" key="7">
    <source>
        <dbReference type="PROSITE" id="PS50011"/>
    </source>
</evidence>
<dbReference type="PANTHER" id="PTHR43289:SF34">
    <property type="entry name" value="SERINE_THREONINE-PROTEIN KINASE YBDM-RELATED"/>
    <property type="match status" value="1"/>
</dbReference>
<dbReference type="Gene3D" id="3.30.200.20">
    <property type="entry name" value="Phosphorylase Kinase, domain 1"/>
    <property type="match status" value="1"/>
</dbReference>
<dbReference type="EC" id="2.7.11.1" evidence="8"/>
<dbReference type="InterPro" id="IPR008271">
    <property type="entry name" value="Ser/Thr_kinase_AS"/>
</dbReference>
<feature type="region of interest" description="Disordered" evidence="6">
    <location>
        <begin position="375"/>
        <end position="421"/>
    </location>
</feature>
<evidence type="ECO:0000256" key="3">
    <source>
        <dbReference type="ARBA" id="ARBA00022777"/>
    </source>
</evidence>
<name>A0ABV4R0B5_9ACTN</name>
<feature type="domain" description="Protein kinase" evidence="7">
    <location>
        <begin position="16"/>
        <end position="277"/>
    </location>
</feature>
<keyword evidence="2 5" id="KW-0547">Nucleotide-binding</keyword>
<accession>A0ABV4R0B5</accession>
<dbReference type="Pfam" id="PF00069">
    <property type="entry name" value="Pkinase"/>
    <property type="match status" value="1"/>
</dbReference>
<organism evidence="8 9">
    <name type="scientific">Actinomadura chokoriensis</name>
    <dbReference type="NCBI Taxonomy" id="454156"/>
    <lineage>
        <taxon>Bacteria</taxon>
        <taxon>Bacillati</taxon>
        <taxon>Actinomycetota</taxon>
        <taxon>Actinomycetes</taxon>
        <taxon>Streptosporangiales</taxon>
        <taxon>Thermomonosporaceae</taxon>
        <taxon>Actinomadura</taxon>
    </lineage>
</organism>
<feature type="binding site" evidence="5">
    <location>
        <position position="44"/>
    </location>
    <ligand>
        <name>ATP</name>
        <dbReference type="ChEBI" id="CHEBI:30616"/>
    </ligand>
</feature>
<dbReference type="InterPro" id="IPR017441">
    <property type="entry name" value="Protein_kinase_ATP_BS"/>
</dbReference>
<dbReference type="PROSITE" id="PS00108">
    <property type="entry name" value="PROTEIN_KINASE_ST"/>
    <property type="match status" value="1"/>
</dbReference>
<comment type="caution">
    <text evidence="8">The sequence shown here is derived from an EMBL/GenBank/DDBJ whole genome shotgun (WGS) entry which is preliminary data.</text>
</comment>
<feature type="region of interest" description="Disordered" evidence="6">
    <location>
        <begin position="266"/>
        <end position="345"/>
    </location>
</feature>
<dbReference type="EMBL" id="JAXCEH010000007">
    <property type="protein sequence ID" value="MFA1554877.1"/>
    <property type="molecule type" value="Genomic_DNA"/>
</dbReference>
<keyword evidence="3 8" id="KW-0418">Kinase</keyword>
<dbReference type="Gene3D" id="2.60.120.560">
    <property type="entry name" value="Exo-inulinase, domain 1"/>
    <property type="match status" value="1"/>
</dbReference>
<evidence type="ECO:0000256" key="4">
    <source>
        <dbReference type="ARBA" id="ARBA00022840"/>
    </source>
</evidence>
<dbReference type="PROSITE" id="PS50011">
    <property type="entry name" value="PROTEIN_KINASE_DOM"/>
    <property type="match status" value="1"/>
</dbReference>
<reference evidence="8 9" key="1">
    <citation type="submission" date="2023-11" db="EMBL/GenBank/DDBJ databases">
        <title>Actinomadura monticuli sp. nov., isolated from volcanic ash.</title>
        <authorList>
            <person name="Lee S.D."/>
            <person name="Yang H."/>
            <person name="Kim I.S."/>
        </authorList>
    </citation>
    <scope>NUCLEOTIDE SEQUENCE [LARGE SCALE GENOMIC DNA]</scope>
    <source>
        <strain evidence="8 9">DSM 45346</strain>
    </source>
</reference>
<evidence type="ECO:0000256" key="6">
    <source>
        <dbReference type="SAM" id="MobiDB-lite"/>
    </source>
</evidence>
<keyword evidence="4 5" id="KW-0067">ATP-binding</keyword>
<dbReference type="RefSeq" id="WP_371941504.1">
    <property type="nucleotide sequence ID" value="NZ_JAXCEH010000007.1"/>
</dbReference>
<feature type="compositionally biased region" description="Low complexity" evidence="6">
    <location>
        <begin position="298"/>
        <end position="307"/>
    </location>
</feature>
<dbReference type="InterPro" id="IPR000719">
    <property type="entry name" value="Prot_kinase_dom"/>
</dbReference>
<evidence type="ECO:0000256" key="2">
    <source>
        <dbReference type="ARBA" id="ARBA00022741"/>
    </source>
</evidence>
<dbReference type="PANTHER" id="PTHR43289">
    <property type="entry name" value="MITOGEN-ACTIVATED PROTEIN KINASE KINASE KINASE 20-RELATED"/>
    <property type="match status" value="1"/>
</dbReference>
<dbReference type="SMART" id="SM00220">
    <property type="entry name" value="S_TKc"/>
    <property type="match status" value="1"/>
</dbReference>
<protein>
    <submittedName>
        <fullName evidence="8">Serine/threonine-protein kinase</fullName>
        <ecNumber evidence="8">2.7.11.1</ecNumber>
    </submittedName>
</protein>